<feature type="domain" description="PsbP C-terminal" evidence="1">
    <location>
        <begin position="82"/>
        <end position="242"/>
    </location>
</feature>
<dbReference type="InterPro" id="IPR002683">
    <property type="entry name" value="PsbP_C"/>
</dbReference>
<dbReference type="GO" id="GO:0015979">
    <property type="term" value="P:photosynthesis"/>
    <property type="evidence" value="ECO:0007669"/>
    <property type="project" value="InterPro"/>
</dbReference>
<dbReference type="Pfam" id="PF01789">
    <property type="entry name" value="PsbP"/>
    <property type="match status" value="1"/>
</dbReference>
<dbReference type="AlphaFoldDB" id="A0A0F7CYL3"/>
<evidence type="ECO:0000259" key="1">
    <source>
        <dbReference type="Pfam" id="PF01789"/>
    </source>
</evidence>
<dbReference type="SUPFAM" id="SSF55724">
    <property type="entry name" value="Mog1p/PsbP-like"/>
    <property type="match status" value="1"/>
</dbReference>
<name>A0A0F7CYL3_9ROSI</name>
<reference evidence="2" key="1">
    <citation type="journal article" date="2015" name="BMC Plant Biol.">
        <title>NDH expression marks major transitions in plant evolution and reveals coordinate intracellular gene loss.</title>
        <authorList>
            <person name="Ruhlman T.A."/>
            <person name="Chang W.J."/>
            <person name="Chen J.J."/>
            <person name="Huang Y.T."/>
            <person name="Chan M.T."/>
            <person name="Zhang J."/>
            <person name="Liao D.C."/>
            <person name="Blazier J.C."/>
            <person name="Jin X."/>
            <person name="Shih M.C."/>
            <person name="Jansen R.K."/>
            <person name="Lin C.S."/>
        </authorList>
    </citation>
    <scope>NUCLEOTIDE SEQUENCE</scope>
</reference>
<sequence>MAVLLSLFLSLHPPTPKPKTLDPKSLPQPLEPSISKRHLILKTASLFSTVAILTLQYPVPQSSAQAPPKPSPLGVVNTKSWFQYYGDGFAIRIPPEFQDNTEPDDYDAGTSLYGDRAKPKKFAAQFSSADGSEAVTVVISPTNQLKITFLEAKDITDFGSLKEAAKIFVPGGANIYSARTIKIKQDDGFRTYYYYEFGDGVQHLALFATVDAGKAFVSGAAAPQSKWGDDGVKLRSAAISLTIL</sequence>
<dbReference type="InterPro" id="IPR016123">
    <property type="entry name" value="Mog1/PsbP_a/b/a-sand"/>
</dbReference>
<evidence type="ECO:0000313" key="2">
    <source>
        <dbReference type="EMBL" id="AKG62319.1"/>
    </source>
</evidence>
<dbReference type="GO" id="GO:0009507">
    <property type="term" value="C:chloroplast"/>
    <property type="evidence" value="ECO:0007669"/>
    <property type="project" value="TreeGrafter"/>
</dbReference>
<accession>A0A0F7CYL3</accession>
<dbReference type="GO" id="GO:0005509">
    <property type="term" value="F:calcium ion binding"/>
    <property type="evidence" value="ECO:0007669"/>
    <property type="project" value="InterPro"/>
</dbReference>
<dbReference type="EMBL" id="KM584219">
    <property type="protein sequence ID" value="AKG62319.1"/>
    <property type="molecule type" value="mRNA"/>
</dbReference>
<protein>
    <submittedName>
        <fullName evidence="2">Photosystem II reaction center PsbP family protein</fullName>
    </submittedName>
</protein>
<organism evidence="2">
    <name type="scientific">Erodium gruinum</name>
    <dbReference type="NCBI Taxonomy" id="337380"/>
    <lineage>
        <taxon>Eukaryota</taxon>
        <taxon>Viridiplantae</taxon>
        <taxon>Streptophyta</taxon>
        <taxon>Embryophyta</taxon>
        <taxon>Tracheophyta</taxon>
        <taxon>Spermatophyta</taxon>
        <taxon>Magnoliopsida</taxon>
        <taxon>eudicotyledons</taxon>
        <taxon>Gunneridae</taxon>
        <taxon>Pentapetalae</taxon>
        <taxon>rosids</taxon>
        <taxon>malvids</taxon>
        <taxon>Geraniales</taxon>
        <taxon>Geraniaceae</taxon>
        <taxon>Erodium</taxon>
    </lineage>
</organism>
<dbReference type="Gene3D" id="3.40.1000.10">
    <property type="entry name" value="Mog1/PsbP, alpha/beta/alpha sandwich"/>
    <property type="match status" value="1"/>
</dbReference>
<dbReference type="GO" id="GO:0019898">
    <property type="term" value="C:extrinsic component of membrane"/>
    <property type="evidence" value="ECO:0007669"/>
    <property type="project" value="InterPro"/>
</dbReference>
<dbReference type="GO" id="GO:0009654">
    <property type="term" value="C:photosystem II oxygen evolving complex"/>
    <property type="evidence" value="ECO:0007669"/>
    <property type="project" value="InterPro"/>
</dbReference>
<gene>
    <name evidence="2" type="primary">PPD8</name>
</gene>
<proteinExistence type="evidence at transcript level"/>
<dbReference type="PANTHER" id="PTHR37764">
    <property type="entry name" value="KETOSE/ALDOSE ISOMERASE, PUTATIVE (MOG1/PSBP/DUF1795-LIKE PHOTOSYSTEM II REACTION CENTER PSBP FAMILY PROTEIN)-RELATED"/>
    <property type="match status" value="1"/>
</dbReference>
<dbReference type="PANTHER" id="PTHR37764:SF1">
    <property type="entry name" value="KETOSE_ALDOSE ISOMERASE, PUTATIVE (MOG1_PSBP_DUF1795-LIKE PHOTOSYSTEM II REACTION CENTER PSBP FAMILY PROTEIN)-RELATED"/>
    <property type="match status" value="1"/>
</dbReference>